<dbReference type="PANTHER" id="PTHR43737:SF1">
    <property type="entry name" value="DUF1501 DOMAIN-CONTAINING PROTEIN"/>
    <property type="match status" value="1"/>
</dbReference>
<feature type="compositionally biased region" description="Pro residues" evidence="1">
    <location>
        <begin position="45"/>
        <end position="70"/>
    </location>
</feature>
<proteinExistence type="predicted"/>
<gene>
    <name evidence="2" type="ORF">ACFO4O_00185</name>
</gene>
<reference evidence="3" key="1">
    <citation type="journal article" date="2019" name="Int. J. Syst. Evol. Microbiol.">
        <title>The Global Catalogue of Microorganisms (GCM) 10K type strain sequencing project: providing services to taxonomists for standard genome sequencing and annotation.</title>
        <authorList>
            <consortium name="The Broad Institute Genomics Platform"/>
            <consortium name="The Broad Institute Genome Sequencing Center for Infectious Disease"/>
            <person name="Wu L."/>
            <person name="Ma J."/>
        </authorList>
    </citation>
    <scope>NUCLEOTIDE SEQUENCE [LARGE SCALE GENOMIC DNA]</scope>
    <source>
        <strain evidence="3">KACC 12507</strain>
    </source>
</reference>
<accession>A0ABV9LQ10</accession>
<organism evidence="2 3">
    <name type="scientific">Glaciecola siphonariae</name>
    <dbReference type="NCBI Taxonomy" id="521012"/>
    <lineage>
        <taxon>Bacteria</taxon>
        <taxon>Pseudomonadati</taxon>
        <taxon>Pseudomonadota</taxon>
        <taxon>Gammaproteobacteria</taxon>
        <taxon>Alteromonadales</taxon>
        <taxon>Alteromonadaceae</taxon>
        <taxon>Glaciecola</taxon>
    </lineage>
</organism>
<dbReference type="Pfam" id="PF08811">
    <property type="entry name" value="DUF1800"/>
    <property type="match status" value="1"/>
</dbReference>
<dbReference type="PANTHER" id="PTHR43737">
    <property type="entry name" value="BLL7424 PROTEIN"/>
    <property type="match status" value="1"/>
</dbReference>
<name>A0ABV9LQ10_9ALTE</name>
<dbReference type="Proteomes" id="UP001595897">
    <property type="component" value="Unassembled WGS sequence"/>
</dbReference>
<keyword evidence="3" id="KW-1185">Reference proteome</keyword>
<protein>
    <submittedName>
        <fullName evidence="2">DUF1800 family protein</fullName>
    </submittedName>
</protein>
<evidence type="ECO:0000313" key="3">
    <source>
        <dbReference type="Proteomes" id="UP001595897"/>
    </source>
</evidence>
<feature type="region of interest" description="Disordered" evidence="1">
    <location>
        <begin position="40"/>
        <end position="77"/>
    </location>
</feature>
<dbReference type="RefSeq" id="WP_382405167.1">
    <property type="nucleotide sequence ID" value="NZ_JBHSGU010000001.1"/>
</dbReference>
<dbReference type="InterPro" id="IPR014917">
    <property type="entry name" value="DUF1800"/>
</dbReference>
<dbReference type="EMBL" id="JBHSGU010000001">
    <property type="protein sequence ID" value="MFC4698576.1"/>
    <property type="molecule type" value="Genomic_DNA"/>
</dbReference>
<comment type="caution">
    <text evidence="2">The sequence shown here is derived from an EMBL/GenBank/DDBJ whole genome shotgun (WGS) entry which is preliminary data.</text>
</comment>
<evidence type="ECO:0000256" key="1">
    <source>
        <dbReference type="SAM" id="MobiDB-lite"/>
    </source>
</evidence>
<sequence>MMDIRLADPNYRGLFNKRVHVWRVVFCASLLFVLTACGGGGSSEPEPPSAQPAPTPTTPAPPSTPAPSPVVEPNNKFATPQQTSRFLTMATFGPRLQDIEDLTGTSASAWMVDQFNAPTSEFLSEVQRYFEMGEPAQRSMLADAFDQGATTYTFWKNAVHGEDQLRQRMAFALSQILVVSNGSGGLNGIFPQTVGYYQQVLADNALGNYRDLLEAVTYTPAMAEYLTYLGNEKGDESTGRVPDENYSREILQLFTIGLVELNQDGTVVTDVEGNPVEVYDNNDITGLAKVFTGLNNPELDIQSSLVGRITRIRAAVLEPLLIDESKHEPGEKSFLDFTIPAGTQGEASIDMALDHIMAHPNVGPFVGRQLIQRFVTSNPSPAYVERVANAFDAGSYTLPNGEEVGDGRKGDLKATIAAILFDESIYIANALADDTFGKVREPVLRLSHFMRAFETDMTTPEYVFQFYDTSSLSVLGQHPYRSPSVFNFYRPGYKAPGTLSAEQGLVAPELQIVNASSIPGYINLLSYGALQSQRENFDNMRPVFIRFGANFDASRAQQTFIPNYADLLPLADDAEALVEYLDGLLLYNTLSESSKTALIDTLNAFAPSALTEAAGREALIGYAVLMLMSSPDYLVQR</sequence>
<evidence type="ECO:0000313" key="2">
    <source>
        <dbReference type="EMBL" id="MFC4698576.1"/>
    </source>
</evidence>